<dbReference type="InterPro" id="IPR036890">
    <property type="entry name" value="HATPase_C_sf"/>
</dbReference>
<dbReference type="Gene3D" id="3.30.565.10">
    <property type="entry name" value="Histidine kinase-like ATPase, C-terminal domain"/>
    <property type="match status" value="1"/>
</dbReference>
<dbReference type="SUPFAM" id="SSF55781">
    <property type="entry name" value="GAF domain-like"/>
    <property type="match status" value="1"/>
</dbReference>
<protein>
    <recommendedName>
        <fullName evidence="2">histidine kinase</fullName>
        <ecNumber evidence="2">2.7.13.3</ecNumber>
    </recommendedName>
</protein>
<evidence type="ECO:0000256" key="2">
    <source>
        <dbReference type="ARBA" id="ARBA00012438"/>
    </source>
</evidence>
<dbReference type="SUPFAM" id="SSF47384">
    <property type="entry name" value="Homodimeric domain of signal transducing histidine kinase"/>
    <property type="match status" value="1"/>
</dbReference>
<evidence type="ECO:0000256" key="5">
    <source>
        <dbReference type="ARBA" id="ARBA00022741"/>
    </source>
</evidence>
<dbReference type="FunFam" id="1.10.287.130:FF:000001">
    <property type="entry name" value="Two-component sensor histidine kinase"/>
    <property type="match status" value="1"/>
</dbReference>
<dbReference type="FunFam" id="3.30.565.10:FF:000037">
    <property type="entry name" value="Hybrid sensor histidine kinase/response regulator"/>
    <property type="match status" value="1"/>
</dbReference>
<evidence type="ECO:0000313" key="12">
    <source>
        <dbReference type="Proteomes" id="UP000231383"/>
    </source>
</evidence>
<dbReference type="InterPro" id="IPR004358">
    <property type="entry name" value="Sig_transdc_His_kin-like_C"/>
</dbReference>
<dbReference type="CDD" id="cd00082">
    <property type="entry name" value="HisKA"/>
    <property type="match status" value="1"/>
</dbReference>
<dbReference type="SMART" id="SM00388">
    <property type="entry name" value="HisKA"/>
    <property type="match status" value="1"/>
</dbReference>
<feature type="compositionally biased region" description="Polar residues" evidence="9">
    <location>
        <begin position="1"/>
        <end position="15"/>
    </location>
</feature>
<dbReference type="InterPro" id="IPR036097">
    <property type="entry name" value="HisK_dim/P_sf"/>
</dbReference>
<dbReference type="InterPro" id="IPR003661">
    <property type="entry name" value="HisK_dim/P_dom"/>
</dbReference>
<dbReference type="InterPro" id="IPR005467">
    <property type="entry name" value="His_kinase_dom"/>
</dbReference>
<dbReference type="Gene3D" id="3.30.450.40">
    <property type="match status" value="1"/>
</dbReference>
<dbReference type="InterPro" id="IPR003018">
    <property type="entry name" value="GAF"/>
</dbReference>
<dbReference type="InterPro" id="IPR003594">
    <property type="entry name" value="HATPase_dom"/>
</dbReference>
<gene>
    <name evidence="11" type="ORF">CO051_04060</name>
</gene>
<evidence type="ECO:0000259" key="10">
    <source>
        <dbReference type="PROSITE" id="PS50109"/>
    </source>
</evidence>
<keyword evidence="7" id="KW-0067">ATP-binding</keyword>
<evidence type="ECO:0000256" key="6">
    <source>
        <dbReference type="ARBA" id="ARBA00022777"/>
    </source>
</evidence>
<keyword evidence="6" id="KW-0418">Kinase</keyword>
<keyword evidence="4" id="KW-0808">Transferase</keyword>
<evidence type="ECO:0000256" key="9">
    <source>
        <dbReference type="SAM" id="MobiDB-lite"/>
    </source>
</evidence>
<dbReference type="PRINTS" id="PR00344">
    <property type="entry name" value="BCTRLSENSOR"/>
</dbReference>
<evidence type="ECO:0000313" key="11">
    <source>
        <dbReference type="EMBL" id="PJC31611.1"/>
    </source>
</evidence>
<evidence type="ECO:0000256" key="1">
    <source>
        <dbReference type="ARBA" id="ARBA00000085"/>
    </source>
</evidence>
<dbReference type="EC" id="2.7.13.3" evidence="2"/>
<dbReference type="Proteomes" id="UP000231383">
    <property type="component" value="Unassembled WGS sequence"/>
</dbReference>
<feature type="domain" description="Histidine kinase" evidence="10">
    <location>
        <begin position="246"/>
        <end position="468"/>
    </location>
</feature>
<dbReference type="CDD" id="cd16922">
    <property type="entry name" value="HATPase_EvgS-ArcB-TorS-like"/>
    <property type="match status" value="1"/>
</dbReference>
<dbReference type="Pfam" id="PF02518">
    <property type="entry name" value="HATPase_c"/>
    <property type="match status" value="1"/>
</dbReference>
<evidence type="ECO:0000256" key="8">
    <source>
        <dbReference type="ARBA" id="ARBA00023012"/>
    </source>
</evidence>
<feature type="region of interest" description="Disordered" evidence="9">
    <location>
        <begin position="1"/>
        <end position="23"/>
    </location>
</feature>
<dbReference type="GO" id="GO:0000155">
    <property type="term" value="F:phosphorelay sensor kinase activity"/>
    <property type="evidence" value="ECO:0007669"/>
    <property type="project" value="InterPro"/>
</dbReference>
<dbReference type="Gene3D" id="1.10.287.130">
    <property type="match status" value="1"/>
</dbReference>
<sequence>MADLSHNSTKNITSRESNSSSLEEELARVNKEIYERNVELTIHNRTLSILSKIYDIINTALGLQPTAEKLINAIVQELKFQKGFIALIDYKAKILHSVAVSDLNKTHASYLKKYKQPFTKLRIHLKDQNNICVVSTIQKQQRMTNVLYDILTPMVTEEVSEAISEKLHIQTTVLYPIVFGGKALGVLCLCLDKHVGALTRFERETLKELMELVSIAIERAKIYADLKRANKRLKELDLLKDEFVSIASHELRTPMTAIKSYLWMAINKSPQKVEQPLKKYLDISYKSTERLIRLVNDMLTVSRIERGKVEIKHLPFDIAETLQMVYEELKITAQEKHIDFTLEKNKAETYKIVGDSIKLREVFQNLVGNALKFTPENGKITIRILMNKKCVEISVSDTGSGIPKSEQKKLFKKFSKIDYSYSKHSRQPGTGLGLYISKQIVSLHGGDITVQSEADKGSTFTVILPQSKIT</sequence>
<accession>A0A2M8EYJ3</accession>
<name>A0A2M8EYJ3_9BACT</name>
<dbReference type="GO" id="GO:0009927">
    <property type="term" value="F:histidine phosphotransfer kinase activity"/>
    <property type="evidence" value="ECO:0007669"/>
    <property type="project" value="TreeGrafter"/>
</dbReference>
<dbReference type="SUPFAM" id="SSF55874">
    <property type="entry name" value="ATPase domain of HSP90 chaperone/DNA topoisomerase II/histidine kinase"/>
    <property type="match status" value="1"/>
</dbReference>
<dbReference type="SMART" id="SM00387">
    <property type="entry name" value="HATPase_c"/>
    <property type="match status" value="1"/>
</dbReference>
<dbReference type="InterPro" id="IPR029016">
    <property type="entry name" value="GAF-like_dom_sf"/>
</dbReference>
<dbReference type="PANTHER" id="PTHR43047:SF72">
    <property type="entry name" value="OSMOSENSING HISTIDINE PROTEIN KINASE SLN1"/>
    <property type="match status" value="1"/>
</dbReference>
<organism evidence="11 12">
    <name type="scientific">Candidatus Roizmanbacteria bacterium CG_4_9_14_0_2_um_filter_39_13</name>
    <dbReference type="NCBI Taxonomy" id="1974839"/>
    <lineage>
        <taxon>Bacteria</taxon>
        <taxon>Candidatus Roizmaniibacteriota</taxon>
    </lineage>
</organism>
<comment type="caution">
    <text evidence="11">The sequence shown here is derived from an EMBL/GenBank/DDBJ whole genome shotgun (WGS) entry which is preliminary data.</text>
</comment>
<dbReference type="Pfam" id="PF00512">
    <property type="entry name" value="HisKA"/>
    <property type="match status" value="1"/>
</dbReference>
<reference evidence="12" key="1">
    <citation type="submission" date="2017-09" db="EMBL/GenBank/DDBJ databases">
        <title>Depth-based differentiation of microbial function through sediment-hosted aquifers and enrichment of novel symbionts in the deep terrestrial subsurface.</title>
        <authorList>
            <person name="Probst A.J."/>
            <person name="Ladd B."/>
            <person name="Jarett J.K."/>
            <person name="Geller-Mcgrath D.E."/>
            <person name="Sieber C.M.K."/>
            <person name="Emerson J.B."/>
            <person name="Anantharaman K."/>
            <person name="Thomas B.C."/>
            <person name="Malmstrom R."/>
            <person name="Stieglmeier M."/>
            <person name="Klingl A."/>
            <person name="Woyke T."/>
            <person name="Ryan C.M."/>
            <person name="Banfield J.F."/>
        </authorList>
    </citation>
    <scope>NUCLEOTIDE SEQUENCE [LARGE SCALE GENOMIC DNA]</scope>
</reference>
<dbReference type="Pfam" id="PF01590">
    <property type="entry name" value="GAF"/>
    <property type="match status" value="1"/>
</dbReference>
<dbReference type="SMART" id="SM00065">
    <property type="entry name" value="GAF"/>
    <property type="match status" value="1"/>
</dbReference>
<dbReference type="PANTHER" id="PTHR43047">
    <property type="entry name" value="TWO-COMPONENT HISTIDINE PROTEIN KINASE"/>
    <property type="match status" value="1"/>
</dbReference>
<dbReference type="GO" id="GO:0005886">
    <property type="term" value="C:plasma membrane"/>
    <property type="evidence" value="ECO:0007669"/>
    <property type="project" value="TreeGrafter"/>
</dbReference>
<keyword evidence="5" id="KW-0547">Nucleotide-binding</keyword>
<dbReference type="EMBL" id="PFSC01000108">
    <property type="protein sequence ID" value="PJC31611.1"/>
    <property type="molecule type" value="Genomic_DNA"/>
</dbReference>
<evidence type="ECO:0000256" key="3">
    <source>
        <dbReference type="ARBA" id="ARBA00022553"/>
    </source>
</evidence>
<comment type="catalytic activity">
    <reaction evidence="1">
        <text>ATP + protein L-histidine = ADP + protein N-phospho-L-histidine.</text>
        <dbReference type="EC" id="2.7.13.3"/>
    </reaction>
</comment>
<dbReference type="PROSITE" id="PS50109">
    <property type="entry name" value="HIS_KIN"/>
    <property type="match status" value="1"/>
</dbReference>
<dbReference type="AlphaFoldDB" id="A0A2M8EYJ3"/>
<dbReference type="GO" id="GO:0005524">
    <property type="term" value="F:ATP binding"/>
    <property type="evidence" value="ECO:0007669"/>
    <property type="project" value="UniProtKB-KW"/>
</dbReference>
<evidence type="ECO:0000256" key="7">
    <source>
        <dbReference type="ARBA" id="ARBA00022840"/>
    </source>
</evidence>
<keyword evidence="8" id="KW-0902">Two-component regulatory system</keyword>
<keyword evidence="3" id="KW-0597">Phosphoprotein</keyword>
<proteinExistence type="predicted"/>
<evidence type="ECO:0000256" key="4">
    <source>
        <dbReference type="ARBA" id="ARBA00022679"/>
    </source>
</evidence>